<dbReference type="GO" id="GO:0005524">
    <property type="term" value="F:ATP binding"/>
    <property type="evidence" value="ECO:0007669"/>
    <property type="project" value="UniProtKB-KW"/>
</dbReference>
<keyword evidence="7" id="KW-1185">Reference proteome</keyword>
<dbReference type="PANTHER" id="PTHR24220:SF689">
    <property type="entry name" value="LIPOPROTEIN-RELEASING SYSTEM ATP-BINDING PROTEIN LOLD"/>
    <property type="match status" value="1"/>
</dbReference>
<dbReference type="AlphaFoldDB" id="G0GFD1"/>
<keyword evidence="1" id="KW-0813">Transport</keyword>
<dbReference type="PROSITE" id="PS50893">
    <property type="entry name" value="ABC_TRANSPORTER_2"/>
    <property type="match status" value="1"/>
</dbReference>
<dbReference type="GO" id="GO:0022857">
    <property type="term" value="F:transmembrane transporter activity"/>
    <property type="evidence" value="ECO:0007669"/>
    <property type="project" value="TreeGrafter"/>
</dbReference>
<dbReference type="InterPro" id="IPR017911">
    <property type="entry name" value="MacB-like_ATP-bd"/>
</dbReference>
<dbReference type="PROSITE" id="PS00211">
    <property type="entry name" value="ABC_TRANSPORTER_1"/>
    <property type="match status" value="1"/>
</dbReference>
<dbReference type="InterPro" id="IPR017871">
    <property type="entry name" value="ABC_transporter-like_CS"/>
</dbReference>
<dbReference type="FunFam" id="3.40.50.300:FF:000032">
    <property type="entry name" value="Export ABC transporter ATP-binding protein"/>
    <property type="match status" value="1"/>
</dbReference>
<evidence type="ECO:0000256" key="3">
    <source>
        <dbReference type="ARBA" id="ARBA00022840"/>
    </source>
</evidence>
<feature type="domain" description="ABC transporter" evidence="5">
    <location>
        <begin position="6"/>
        <end position="226"/>
    </location>
</feature>
<evidence type="ECO:0000259" key="5">
    <source>
        <dbReference type="PROSITE" id="PS50893"/>
    </source>
</evidence>
<sequence length="226" mass="24606">MSDPIIVLEEVVKEYPSGETSLRVLDGVSGGFERGKVHVIMGESGSGKSTLLHLIGGLDTPTSGRVLLEGQDMGALDEEALAAFRQRDMGFVFQMHYLLRECTSLENVLLPAYMAGLSFSEAAAKARDLLVRVGLGDRMHHYPSQLSGGERQRVAIARALVNGPRIVLADEPTGNLDERTSRMVEDVFFSLVREEGATLILVTHDAALASRADTVYRLEGGRLHRS</sequence>
<dbReference type="KEGG" id="stq:Spith_1280"/>
<name>G0GFD1_WINT7</name>
<accession>G0GFD1</accession>
<dbReference type="SMART" id="SM00382">
    <property type="entry name" value="AAA"/>
    <property type="match status" value="1"/>
</dbReference>
<evidence type="ECO:0000313" key="6">
    <source>
        <dbReference type="EMBL" id="AEJ61545.1"/>
    </source>
</evidence>
<dbReference type="CDD" id="cd03255">
    <property type="entry name" value="ABC_MJ0796_LolCDE_FtsE"/>
    <property type="match status" value="1"/>
</dbReference>
<evidence type="ECO:0000256" key="2">
    <source>
        <dbReference type="ARBA" id="ARBA00022741"/>
    </source>
</evidence>
<comment type="similarity">
    <text evidence="4">Belongs to the ABC transporter superfamily. Macrolide exporter (TC 3.A.1.122) family.</text>
</comment>
<dbReference type="HOGENOM" id="CLU_000604_1_22_12"/>
<dbReference type="InterPro" id="IPR027417">
    <property type="entry name" value="P-loop_NTPase"/>
</dbReference>
<dbReference type="Proteomes" id="UP000007254">
    <property type="component" value="Chromosome"/>
</dbReference>
<dbReference type="STRING" id="869211.Spith_1280"/>
<dbReference type="OrthoDB" id="9805538at2"/>
<dbReference type="RefSeq" id="WP_014624885.1">
    <property type="nucleotide sequence ID" value="NC_017583.1"/>
</dbReference>
<proteinExistence type="inferred from homology"/>
<organism evidence="6 7">
    <name type="scientific">Winmispira thermophila (strain ATCC 700085 / DSM 6578 / Z-1203)</name>
    <name type="common">Spirochaeta thermophila</name>
    <dbReference type="NCBI Taxonomy" id="869211"/>
    <lineage>
        <taxon>Bacteria</taxon>
        <taxon>Pseudomonadati</taxon>
        <taxon>Spirochaetota</taxon>
        <taxon>Spirochaetia</taxon>
        <taxon>Winmispirales</taxon>
        <taxon>Winmispiraceae</taxon>
        <taxon>Winmispira</taxon>
    </lineage>
</organism>
<dbReference type="GO" id="GO:0016887">
    <property type="term" value="F:ATP hydrolysis activity"/>
    <property type="evidence" value="ECO:0007669"/>
    <property type="project" value="InterPro"/>
</dbReference>
<gene>
    <name evidence="6" type="ordered locus">Spith_1280</name>
</gene>
<keyword evidence="3" id="KW-0067">ATP-binding</keyword>
<dbReference type="Pfam" id="PF00005">
    <property type="entry name" value="ABC_tran"/>
    <property type="match status" value="1"/>
</dbReference>
<dbReference type="InterPro" id="IPR015854">
    <property type="entry name" value="ABC_transpr_LolD-like"/>
</dbReference>
<keyword evidence="2" id="KW-0547">Nucleotide-binding</keyword>
<reference evidence="6 7" key="1">
    <citation type="submission" date="2011-06" db="EMBL/GenBank/DDBJ databases">
        <title>The complete genome of Spirochaeta thermophila DSM 6578.</title>
        <authorList>
            <consortium name="US DOE Joint Genome Institute (JGI-PGF)"/>
            <person name="Lucas S."/>
            <person name="Lapidus A."/>
            <person name="Bruce D."/>
            <person name="Goodwin L."/>
            <person name="Pitluck S."/>
            <person name="Peters L."/>
            <person name="Kyrpides N."/>
            <person name="Mavromatis K."/>
            <person name="Ivanova N."/>
            <person name="Mikailova N."/>
            <person name="Pagani I."/>
            <person name="Chertkov O."/>
            <person name="Detter J.C."/>
            <person name="Tapia R."/>
            <person name="Han C."/>
            <person name="Land M."/>
            <person name="Hauser L."/>
            <person name="Markowitz V."/>
            <person name="Cheng J.-F."/>
            <person name="Hugenholtz P."/>
            <person name="Woyke T."/>
            <person name="Wu D."/>
            <person name="Spring S."/>
            <person name="Merkhoffer B."/>
            <person name="Schneider S."/>
            <person name="Klenk H.-P."/>
            <person name="Eisen J.A."/>
        </authorList>
    </citation>
    <scope>NUCLEOTIDE SEQUENCE [LARGE SCALE GENOMIC DNA]</scope>
    <source>
        <strain evidence="7">ATCC 700085 / DSM 6578 / Z-1203</strain>
    </source>
</reference>
<dbReference type="SUPFAM" id="SSF52540">
    <property type="entry name" value="P-loop containing nucleoside triphosphate hydrolases"/>
    <property type="match status" value="1"/>
</dbReference>
<dbReference type="GO" id="GO:0098796">
    <property type="term" value="C:membrane protein complex"/>
    <property type="evidence" value="ECO:0007669"/>
    <property type="project" value="UniProtKB-ARBA"/>
</dbReference>
<dbReference type="GO" id="GO:0005886">
    <property type="term" value="C:plasma membrane"/>
    <property type="evidence" value="ECO:0007669"/>
    <property type="project" value="TreeGrafter"/>
</dbReference>
<protein>
    <submittedName>
        <fullName evidence="6">ABC transporter related protein</fullName>
    </submittedName>
</protein>
<dbReference type="Gene3D" id="3.40.50.300">
    <property type="entry name" value="P-loop containing nucleotide triphosphate hydrolases"/>
    <property type="match status" value="1"/>
</dbReference>
<evidence type="ECO:0000256" key="1">
    <source>
        <dbReference type="ARBA" id="ARBA00022448"/>
    </source>
</evidence>
<evidence type="ECO:0000313" key="7">
    <source>
        <dbReference type="Proteomes" id="UP000007254"/>
    </source>
</evidence>
<dbReference type="EMBL" id="CP002903">
    <property type="protein sequence ID" value="AEJ61545.1"/>
    <property type="molecule type" value="Genomic_DNA"/>
</dbReference>
<dbReference type="InterPro" id="IPR003439">
    <property type="entry name" value="ABC_transporter-like_ATP-bd"/>
</dbReference>
<dbReference type="InterPro" id="IPR003593">
    <property type="entry name" value="AAA+_ATPase"/>
</dbReference>
<evidence type="ECO:0000256" key="4">
    <source>
        <dbReference type="ARBA" id="ARBA00038388"/>
    </source>
</evidence>
<dbReference type="PANTHER" id="PTHR24220">
    <property type="entry name" value="IMPORT ATP-BINDING PROTEIN"/>
    <property type="match status" value="1"/>
</dbReference>